<dbReference type="InterPro" id="IPR029058">
    <property type="entry name" value="AB_hydrolase_fold"/>
</dbReference>
<feature type="domain" description="Carboxymuconolactone decarboxylase-like" evidence="2">
    <location>
        <begin position="291"/>
        <end position="371"/>
    </location>
</feature>
<keyword evidence="3" id="KW-0456">Lyase</keyword>
<evidence type="ECO:0000313" key="3">
    <source>
        <dbReference type="EMBL" id="QMT01815.1"/>
    </source>
</evidence>
<dbReference type="GO" id="GO:0047575">
    <property type="term" value="F:4-carboxymuconolactone decarboxylase activity"/>
    <property type="evidence" value="ECO:0007669"/>
    <property type="project" value="UniProtKB-EC"/>
</dbReference>
<dbReference type="Gene3D" id="1.20.1290.10">
    <property type="entry name" value="AhpD-like"/>
    <property type="match status" value="1"/>
</dbReference>
<dbReference type="RefSeq" id="WP_219850338.1">
    <property type="nucleotide sequence ID" value="NZ_CP059491.1"/>
</dbReference>
<reference evidence="4" key="1">
    <citation type="submission" date="2020-07" db="EMBL/GenBank/DDBJ databases">
        <title>novel species isolated from the respiratory tract of Marmot.</title>
        <authorList>
            <person name="Zhang G."/>
        </authorList>
    </citation>
    <scope>NUCLEOTIDE SEQUENCE [LARGE SCALE GENOMIC DNA]</scope>
    <source>
        <strain evidence="4">686</strain>
    </source>
</reference>
<evidence type="ECO:0000259" key="2">
    <source>
        <dbReference type="Pfam" id="PF02627"/>
    </source>
</evidence>
<sequence length="383" mass="41089">MTVELDHADLGDPAAPPVVLLGALGTDLTAWEPQIAPLSARFRVLPVDLRGHGRSPSPAGPYSIAEMVRDVLALIDANRIESTHVVGVGLGSVVGQRLAAQHPTRVRTLTLVDTSPTHTPADEWAERARTVRTGGTEAIASQVVASWFSEGLQANDPDLVRHHRGIVEKMPDEGYAACCDALSAWDGGRHDRARIVAPTLVVRPGEEFAPAHEPTTTWPYEIAGCVVRTVGACGELANVEQAGQVTALLIEHLSAYSRATVETGMRIRRAVLGNAHVDRSIAESTEFTAPFQDFITRTAWGDVWSRPGLDHSTRRLLTLAILTAVGNEHELDMHIRAALRAGTDPEDLVEVFLHTAVYAGVPNSNRAFALGKKAIADLAAESP</sequence>
<dbReference type="Pfam" id="PF02627">
    <property type="entry name" value="CMD"/>
    <property type="match status" value="1"/>
</dbReference>
<name>A0A7D7LVZ4_9ACTN</name>
<dbReference type="InterPro" id="IPR012788">
    <property type="entry name" value="Decarb_PcaC"/>
</dbReference>
<accession>A0A7D7LVZ4</accession>
<proteinExistence type="predicted"/>
<evidence type="ECO:0000313" key="4">
    <source>
        <dbReference type="Proteomes" id="UP000515663"/>
    </source>
</evidence>
<dbReference type="KEGG" id="gji:H1R19_00985"/>
<dbReference type="Pfam" id="PF00561">
    <property type="entry name" value="Abhydrolase_1"/>
    <property type="match status" value="1"/>
</dbReference>
<protein>
    <submittedName>
        <fullName evidence="3">4-carboxymuconolactone decarboxylase</fullName>
        <ecNumber evidence="3">4.1.1.44</ecNumber>
    </submittedName>
</protein>
<dbReference type="InterPro" id="IPR000073">
    <property type="entry name" value="AB_hydrolase_1"/>
</dbReference>
<dbReference type="NCBIfam" id="TIGR02425">
    <property type="entry name" value="decarb_PcaC"/>
    <property type="match status" value="1"/>
</dbReference>
<dbReference type="InterPro" id="IPR029032">
    <property type="entry name" value="AhpD-like"/>
</dbReference>
<dbReference type="PANTHER" id="PTHR33570:SF2">
    <property type="entry name" value="CARBOXYMUCONOLACTONE DECARBOXYLASE-LIKE DOMAIN-CONTAINING PROTEIN"/>
    <property type="match status" value="1"/>
</dbReference>
<dbReference type="InterPro" id="IPR003779">
    <property type="entry name" value="CMD-like"/>
</dbReference>
<dbReference type="AlphaFoldDB" id="A0A7D7LVZ4"/>
<keyword evidence="4" id="KW-1185">Reference proteome</keyword>
<dbReference type="Gene3D" id="3.40.50.1820">
    <property type="entry name" value="alpha/beta hydrolase"/>
    <property type="match status" value="1"/>
</dbReference>
<dbReference type="SUPFAM" id="SSF69118">
    <property type="entry name" value="AhpD-like"/>
    <property type="match status" value="1"/>
</dbReference>
<dbReference type="EMBL" id="CP059491">
    <property type="protein sequence ID" value="QMT01815.1"/>
    <property type="molecule type" value="Genomic_DNA"/>
</dbReference>
<organism evidence="3 4">
    <name type="scientific">Gordonia jinghuaiqii</name>
    <dbReference type="NCBI Taxonomy" id="2758710"/>
    <lineage>
        <taxon>Bacteria</taxon>
        <taxon>Bacillati</taxon>
        <taxon>Actinomycetota</taxon>
        <taxon>Actinomycetes</taxon>
        <taxon>Mycobacteriales</taxon>
        <taxon>Gordoniaceae</taxon>
        <taxon>Gordonia</taxon>
    </lineage>
</organism>
<dbReference type="EC" id="4.1.1.44" evidence="3"/>
<dbReference type="Proteomes" id="UP000515663">
    <property type="component" value="Chromosome"/>
</dbReference>
<evidence type="ECO:0000259" key="1">
    <source>
        <dbReference type="Pfam" id="PF00561"/>
    </source>
</evidence>
<feature type="domain" description="AB hydrolase-1" evidence="1">
    <location>
        <begin position="16"/>
        <end position="129"/>
    </location>
</feature>
<dbReference type="PANTHER" id="PTHR33570">
    <property type="entry name" value="4-CARBOXYMUCONOLACTONE DECARBOXYLASE FAMILY PROTEIN"/>
    <property type="match status" value="1"/>
</dbReference>
<dbReference type="InterPro" id="IPR052512">
    <property type="entry name" value="4CMD/NDH-1_regulator"/>
</dbReference>
<dbReference type="GO" id="GO:0051920">
    <property type="term" value="F:peroxiredoxin activity"/>
    <property type="evidence" value="ECO:0007669"/>
    <property type="project" value="InterPro"/>
</dbReference>
<dbReference type="SUPFAM" id="SSF53474">
    <property type="entry name" value="alpha/beta-Hydrolases"/>
    <property type="match status" value="1"/>
</dbReference>
<gene>
    <name evidence="3" type="primary">pcaC</name>
    <name evidence="3" type="ORF">H1R19_00985</name>
</gene>